<evidence type="ECO:0000313" key="3">
    <source>
        <dbReference type="Proteomes" id="UP001605036"/>
    </source>
</evidence>
<organism evidence="2 3">
    <name type="scientific">Riccia fluitans</name>
    <dbReference type="NCBI Taxonomy" id="41844"/>
    <lineage>
        <taxon>Eukaryota</taxon>
        <taxon>Viridiplantae</taxon>
        <taxon>Streptophyta</taxon>
        <taxon>Embryophyta</taxon>
        <taxon>Marchantiophyta</taxon>
        <taxon>Marchantiopsida</taxon>
        <taxon>Marchantiidae</taxon>
        <taxon>Marchantiales</taxon>
        <taxon>Ricciaceae</taxon>
        <taxon>Riccia</taxon>
    </lineage>
</organism>
<keyword evidence="3" id="KW-1185">Reference proteome</keyword>
<sequence>MKEPTQRQSGRAFMTYHARQRGRGGEPSALMSKPLEIAWAESTWHGKALNSTSEPFVNQNNCQHGRAPPRNEWNTNTEAMMATPKNAQQKRAMPGNTR</sequence>
<feature type="region of interest" description="Disordered" evidence="1">
    <location>
        <begin position="62"/>
        <end position="98"/>
    </location>
</feature>
<name>A0ABD1Z6B8_9MARC</name>
<dbReference type="EMBL" id="JBHFFA010000002">
    <property type="protein sequence ID" value="KAL2643320.1"/>
    <property type="molecule type" value="Genomic_DNA"/>
</dbReference>
<protein>
    <submittedName>
        <fullName evidence="2">Uncharacterized protein</fullName>
    </submittedName>
</protein>
<proteinExistence type="predicted"/>
<comment type="caution">
    <text evidence="2">The sequence shown here is derived from an EMBL/GenBank/DDBJ whole genome shotgun (WGS) entry which is preliminary data.</text>
</comment>
<reference evidence="2 3" key="1">
    <citation type="submission" date="2024-09" db="EMBL/GenBank/DDBJ databases">
        <title>Chromosome-scale assembly of Riccia fluitans.</title>
        <authorList>
            <person name="Paukszto L."/>
            <person name="Sawicki J."/>
            <person name="Karawczyk K."/>
            <person name="Piernik-Szablinska J."/>
            <person name="Szczecinska M."/>
            <person name="Mazdziarz M."/>
        </authorList>
    </citation>
    <scope>NUCLEOTIDE SEQUENCE [LARGE SCALE GENOMIC DNA]</scope>
    <source>
        <strain evidence="2">Rf_01</strain>
        <tissue evidence="2">Aerial parts of the thallus</tissue>
    </source>
</reference>
<evidence type="ECO:0000313" key="2">
    <source>
        <dbReference type="EMBL" id="KAL2643320.1"/>
    </source>
</evidence>
<accession>A0ABD1Z6B8</accession>
<dbReference type="AlphaFoldDB" id="A0ABD1Z6B8"/>
<dbReference type="Proteomes" id="UP001605036">
    <property type="component" value="Unassembled WGS sequence"/>
</dbReference>
<gene>
    <name evidence="2" type="ORF">R1flu_010907</name>
</gene>
<feature type="region of interest" description="Disordered" evidence="1">
    <location>
        <begin position="1"/>
        <end position="29"/>
    </location>
</feature>
<evidence type="ECO:0000256" key="1">
    <source>
        <dbReference type="SAM" id="MobiDB-lite"/>
    </source>
</evidence>